<sequence length="217" mass="24837">MTKSSENEEFEQDGIVRKGVFMAEIPKEGGSWKVMYSGVVAAIDENMQHYEMKVFTGGLRDIVWKCRSCRFYWQAIRLLLRSDIPTNAAEAARARIPMISDTDRDPKNPVWNVEDGEKKLQDFFNLVAGKLTNDVDECVFFKPSGHIHWNTEPCNGPSMMEILTLYGPTPLDPVVPPKDPERANMRSQPFILDEIKIEPKSKIYFNVTFNRSCSQLL</sequence>
<gene>
    <name evidence="1 3" type="ORF">CBG18681</name>
    <name evidence="1" type="ORF">CBG_18681</name>
</gene>
<dbReference type="RefSeq" id="XP_002640519.2">
    <property type="nucleotide sequence ID" value="XM_002640473.2"/>
</dbReference>
<dbReference type="AlphaFoldDB" id="A8XTX5"/>
<evidence type="ECO:0000313" key="2">
    <source>
        <dbReference type="Proteomes" id="UP000008549"/>
    </source>
</evidence>
<dbReference type="InParanoid" id="A8XTX5"/>
<dbReference type="CTD" id="8582514"/>
<dbReference type="GeneID" id="8582514"/>
<protein>
    <submittedName>
        <fullName evidence="1">Protein CBG18681</fullName>
    </submittedName>
</protein>
<dbReference type="EMBL" id="HE601037">
    <property type="protein sequence ID" value="CAP36105.2"/>
    <property type="molecule type" value="Genomic_DNA"/>
</dbReference>
<evidence type="ECO:0000313" key="1">
    <source>
        <dbReference type="EMBL" id="CAP36105.2"/>
    </source>
</evidence>
<reference evidence="1 2" key="2">
    <citation type="journal article" date="2011" name="PLoS Genet.">
        <title>Caenorhabditis briggsae recombinant inbred line genotypes reveal inter-strain incompatibility and the evolution of recombination.</title>
        <authorList>
            <person name="Ross J.A."/>
            <person name="Koboldt D.C."/>
            <person name="Staisch J.E."/>
            <person name="Chamberlin H.M."/>
            <person name="Gupta B.P."/>
            <person name="Miller R.D."/>
            <person name="Baird S.E."/>
            <person name="Haag E.S."/>
        </authorList>
    </citation>
    <scope>NUCLEOTIDE SEQUENCE [LARGE SCALE GENOMIC DNA]</scope>
    <source>
        <strain evidence="1 2">AF16</strain>
    </source>
</reference>
<keyword evidence="2" id="KW-1185">Reference proteome</keyword>
<reference evidence="1 2" key="1">
    <citation type="journal article" date="2003" name="PLoS Biol.">
        <title>The genome sequence of Caenorhabditis briggsae: a platform for comparative genomics.</title>
        <authorList>
            <person name="Stein L.D."/>
            <person name="Bao Z."/>
            <person name="Blasiar D."/>
            <person name="Blumenthal T."/>
            <person name="Brent M.R."/>
            <person name="Chen N."/>
            <person name="Chinwalla A."/>
            <person name="Clarke L."/>
            <person name="Clee C."/>
            <person name="Coghlan A."/>
            <person name="Coulson A."/>
            <person name="D'Eustachio P."/>
            <person name="Fitch D.H."/>
            <person name="Fulton L.A."/>
            <person name="Fulton R.E."/>
            <person name="Griffiths-Jones S."/>
            <person name="Harris T.W."/>
            <person name="Hillier L.W."/>
            <person name="Kamath R."/>
            <person name="Kuwabara P.E."/>
            <person name="Mardis E.R."/>
            <person name="Marra M.A."/>
            <person name="Miner T.L."/>
            <person name="Minx P."/>
            <person name="Mullikin J.C."/>
            <person name="Plumb R.W."/>
            <person name="Rogers J."/>
            <person name="Schein J.E."/>
            <person name="Sohrmann M."/>
            <person name="Spieth J."/>
            <person name="Stajich J.E."/>
            <person name="Wei C."/>
            <person name="Willey D."/>
            <person name="Wilson R.K."/>
            <person name="Durbin R."/>
            <person name="Waterston R.H."/>
        </authorList>
    </citation>
    <scope>NUCLEOTIDE SEQUENCE [LARGE SCALE GENOMIC DNA]</scope>
    <source>
        <strain evidence="1 2">AF16</strain>
    </source>
</reference>
<dbReference type="HOGENOM" id="CLU_1273269_0_0_1"/>
<dbReference type="KEGG" id="cbr:CBG_18681"/>
<evidence type="ECO:0000313" key="3">
    <source>
        <dbReference type="WormBase" id="CBG18681"/>
    </source>
</evidence>
<proteinExistence type="predicted"/>
<name>A8XTX5_CAEBR</name>
<dbReference type="WormBase" id="CBG18681">
    <property type="protein sequence ID" value="CBP49923"/>
    <property type="gene ID" value="WBGene00038058"/>
</dbReference>
<dbReference type="STRING" id="6238.A8XTX5"/>
<organism evidence="1 2">
    <name type="scientific">Caenorhabditis briggsae</name>
    <dbReference type="NCBI Taxonomy" id="6238"/>
    <lineage>
        <taxon>Eukaryota</taxon>
        <taxon>Metazoa</taxon>
        <taxon>Ecdysozoa</taxon>
        <taxon>Nematoda</taxon>
        <taxon>Chromadorea</taxon>
        <taxon>Rhabditida</taxon>
        <taxon>Rhabditina</taxon>
        <taxon>Rhabditomorpha</taxon>
        <taxon>Rhabditoidea</taxon>
        <taxon>Rhabditidae</taxon>
        <taxon>Peloderinae</taxon>
        <taxon>Caenorhabditis</taxon>
    </lineage>
</organism>
<accession>A8XTX5</accession>
<dbReference type="Proteomes" id="UP000008549">
    <property type="component" value="Unassembled WGS sequence"/>
</dbReference>